<keyword evidence="2" id="KW-0238">DNA-binding</keyword>
<evidence type="ECO:0000259" key="1">
    <source>
        <dbReference type="Pfam" id="PF10137"/>
    </source>
</evidence>
<feature type="domain" description="CD-NTase-associated protein 12/Pycsar effector protein TIR" evidence="1">
    <location>
        <begin position="91"/>
        <end position="212"/>
    </location>
</feature>
<reference evidence="2 3" key="1">
    <citation type="submission" date="2018-03" db="EMBL/GenBank/DDBJ databases">
        <title>Draft genome of Nitrosomonas supralitoralis APG5.</title>
        <authorList>
            <person name="Urakawa H."/>
            <person name="Lopez J.V."/>
        </authorList>
    </citation>
    <scope>NUCLEOTIDE SEQUENCE [LARGE SCALE GENOMIC DNA]</scope>
    <source>
        <strain evidence="2 3">APG5</strain>
    </source>
</reference>
<proteinExistence type="predicted"/>
<dbReference type="AlphaFoldDB" id="A0A2P7NRX5"/>
<dbReference type="GO" id="GO:0003677">
    <property type="term" value="F:DNA binding"/>
    <property type="evidence" value="ECO:0007669"/>
    <property type="project" value="UniProtKB-KW"/>
</dbReference>
<dbReference type="EMBL" id="PXXU01000063">
    <property type="protein sequence ID" value="PSJ16210.1"/>
    <property type="molecule type" value="Genomic_DNA"/>
</dbReference>
<evidence type="ECO:0000313" key="2">
    <source>
        <dbReference type="EMBL" id="PSJ16210.1"/>
    </source>
</evidence>
<dbReference type="GO" id="GO:0050135">
    <property type="term" value="F:NADP+ nucleosidase activity"/>
    <property type="evidence" value="ECO:0007669"/>
    <property type="project" value="InterPro"/>
</dbReference>
<evidence type="ECO:0000313" key="3">
    <source>
        <dbReference type="Proteomes" id="UP000241912"/>
    </source>
</evidence>
<dbReference type="RefSeq" id="WP_106708054.1">
    <property type="nucleotide sequence ID" value="NZ_PXXU01000063.1"/>
</dbReference>
<dbReference type="Pfam" id="PF10137">
    <property type="entry name" value="CAP12-PCTIR_TIR"/>
    <property type="match status" value="1"/>
</dbReference>
<gene>
    <name evidence="2" type="ORF">C7H79_14755</name>
</gene>
<organism evidence="2 3">
    <name type="scientific">Nitrosomonas supralitoralis</name>
    <dbReference type="NCBI Taxonomy" id="2116706"/>
    <lineage>
        <taxon>Bacteria</taxon>
        <taxon>Pseudomonadati</taxon>
        <taxon>Pseudomonadota</taxon>
        <taxon>Betaproteobacteria</taxon>
        <taxon>Nitrosomonadales</taxon>
        <taxon>Nitrosomonadaceae</taxon>
        <taxon>Nitrosomonas</taxon>
    </lineage>
</organism>
<dbReference type="InterPro" id="IPR019302">
    <property type="entry name" value="CAP12/PCTIR_TIR_dom"/>
</dbReference>
<comment type="caution">
    <text evidence="2">The sequence shown here is derived from an EMBL/GenBank/DDBJ whole genome shotgun (WGS) entry which is preliminary data.</text>
</comment>
<accession>A0A2P7NRX5</accession>
<keyword evidence="3" id="KW-1185">Reference proteome</keyword>
<dbReference type="Proteomes" id="UP000241912">
    <property type="component" value="Unassembled WGS sequence"/>
</dbReference>
<sequence length="243" mass="27390">MSKFKGTFKELQSLVDKTRIGGEWKDLGNQKQFKTNCDAVLNWWESSKTIQFQGDKVAALLFEKSFTASKSVDSEGYPDTSNAKIQPLDKKIFVVHGHDTAALEQLELVLRRLGLAPYILQNNDGHTRTLIEALEQQIYDRSAFGIILMTPDDYGYPKTKTENDRQPRARQNVILEMGMVMASLGRDRIVILKKGNLEMPSDVNGIIYLEFNEHVKEVVGKLAQRIQSSGIEIEDNLIVTAAT</sequence>
<dbReference type="OrthoDB" id="5497289at2"/>
<name>A0A2P7NRX5_9PROT</name>
<protein>
    <submittedName>
        <fullName evidence="2">DNA-binding protein</fullName>
    </submittedName>
</protein>